<keyword evidence="2" id="KW-0812">Transmembrane</keyword>
<feature type="region of interest" description="Disordered" evidence="1">
    <location>
        <begin position="23"/>
        <end position="150"/>
    </location>
</feature>
<evidence type="ECO:0000256" key="1">
    <source>
        <dbReference type="SAM" id="MobiDB-lite"/>
    </source>
</evidence>
<evidence type="ECO:0000313" key="4">
    <source>
        <dbReference type="Proteomes" id="UP000028341"/>
    </source>
</evidence>
<organism evidence="3 4">
    <name type="scientific">Streptomyces toyocaensis</name>
    <dbReference type="NCBI Taxonomy" id="55952"/>
    <lineage>
        <taxon>Bacteria</taxon>
        <taxon>Bacillati</taxon>
        <taxon>Actinomycetota</taxon>
        <taxon>Actinomycetes</taxon>
        <taxon>Kitasatosporales</taxon>
        <taxon>Streptomycetaceae</taxon>
        <taxon>Streptomyces</taxon>
    </lineage>
</organism>
<feature type="transmembrane region" description="Helical" evidence="2">
    <location>
        <begin position="154"/>
        <end position="175"/>
    </location>
</feature>
<name>A0A081XLF1_STRTO</name>
<evidence type="ECO:0000256" key="2">
    <source>
        <dbReference type="SAM" id="Phobius"/>
    </source>
</evidence>
<sequence length="182" mass="18473">MVLPYGPAVGPPATTVAYGAVGAGAEPASRPPSSSSSSLSSPLSSPSSSPSSSPAERPSRAGSRPGEGRERPGRHEPRDTAPHGRHQRGEAERGETDTRGTERPDVPRPRGEEAVPRVPGRDGTPSRGAAPVPSTTSRTAEPNAVADAGPVPRILPLGSGLVLIGLGFGLAFVALRMRQASG</sequence>
<evidence type="ECO:0000313" key="3">
    <source>
        <dbReference type="EMBL" id="KES04374.1"/>
    </source>
</evidence>
<dbReference type="Proteomes" id="UP000028341">
    <property type="component" value="Unassembled WGS sequence"/>
</dbReference>
<keyword evidence="2" id="KW-0472">Membrane</keyword>
<reference evidence="3 4" key="1">
    <citation type="submission" date="2014-02" db="EMBL/GenBank/DDBJ databases">
        <title>The genome announcement of Streptomyces toyocaensis NRRL15009.</title>
        <authorList>
            <person name="Hong H.-J."/>
            <person name="Kwun M.J."/>
        </authorList>
    </citation>
    <scope>NUCLEOTIDE SEQUENCE [LARGE SCALE GENOMIC DNA]</scope>
    <source>
        <strain evidence="3 4">NRRL 15009</strain>
    </source>
</reference>
<feature type="compositionally biased region" description="Low complexity" evidence="1">
    <location>
        <begin position="23"/>
        <end position="64"/>
    </location>
</feature>
<dbReference type="EMBL" id="JFCB01000027">
    <property type="protein sequence ID" value="KES04374.1"/>
    <property type="molecule type" value="Genomic_DNA"/>
</dbReference>
<protein>
    <submittedName>
        <fullName evidence="3">Uncharacterized protein</fullName>
    </submittedName>
</protein>
<dbReference type="STRING" id="55952.BU52_25550"/>
<feature type="compositionally biased region" description="Basic and acidic residues" evidence="1">
    <location>
        <begin position="66"/>
        <end position="115"/>
    </location>
</feature>
<keyword evidence="2" id="KW-1133">Transmembrane helix</keyword>
<proteinExistence type="predicted"/>
<gene>
    <name evidence="3" type="ORF">BU52_25550</name>
</gene>
<dbReference type="AlphaFoldDB" id="A0A081XLF1"/>
<keyword evidence="4" id="KW-1185">Reference proteome</keyword>
<comment type="caution">
    <text evidence="3">The sequence shown here is derived from an EMBL/GenBank/DDBJ whole genome shotgun (WGS) entry which is preliminary data.</text>
</comment>
<accession>A0A081XLF1</accession>